<evidence type="ECO:0000256" key="1">
    <source>
        <dbReference type="ARBA" id="ARBA00004479"/>
    </source>
</evidence>
<keyword evidence="11" id="KW-1185">Reference proteome</keyword>
<name>A0A0N1I2E2_LEPSE</name>
<evidence type="ECO:0000259" key="9">
    <source>
        <dbReference type="SMART" id="SM01190"/>
    </source>
</evidence>
<dbReference type="SMART" id="SM01190">
    <property type="entry name" value="EMP24_GP25L"/>
    <property type="match status" value="1"/>
</dbReference>
<keyword evidence="5 7" id="KW-1133">Transmembrane helix</keyword>
<sequence length="214" mass="24010">MPLSRFNHRGAPPSLSMVVLSFLLFCLGAATFSTALTTAVQGGDKFVITESLPAGAELYFQFALHPDYLMPIAIVDRSTNTEVKSWSNAQRGVFSIPATYKTRVFAISFDNSDTYFTSKNVNFDIRTPMNSDYAASAAELDPIEQKIRVLTAAMQRLRSLQISIRNQQSGHRSTVEDANERVLLWSIFQVIAFIGMSGFQLFLLKRFLEKKTYI</sequence>
<evidence type="ECO:0000313" key="10">
    <source>
        <dbReference type="EMBL" id="KPI83785.1"/>
    </source>
</evidence>
<evidence type="ECO:0000256" key="6">
    <source>
        <dbReference type="ARBA" id="ARBA00023136"/>
    </source>
</evidence>
<proteinExistence type="inferred from homology"/>
<evidence type="ECO:0000256" key="5">
    <source>
        <dbReference type="ARBA" id="ARBA00022989"/>
    </source>
</evidence>
<evidence type="ECO:0000256" key="8">
    <source>
        <dbReference type="SAM" id="SignalP"/>
    </source>
</evidence>
<organism evidence="10 11">
    <name type="scientific">Leptomonas seymouri</name>
    <dbReference type="NCBI Taxonomy" id="5684"/>
    <lineage>
        <taxon>Eukaryota</taxon>
        <taxon>Discoba</taxon>
        <taxon>Euglenozoa</taxon>
        <taxon>Kinetoplastea</taxon>
        <taxon>Metakinetoplastina</taxon>
        <taxon>Trypanosomatida</taxon>
        <taxon>Trypanosomatidae</taxon>
        <taxon>Leishmaniinae</taxon>
        <taxon>Leptomonas</taxon>
    </lineage>
</organism>
<feature type="transmembrane region" description="Helical" evidence="7">
    <location>
        <begin position="182"/>
        <end position="204"/>
    </location>
</feature>
<dbReference type="Proteomes" id="UP000038009">
    <property type="component" value="Unassembled WGS sequence"/>
</dbReference>
<gene>
    <name evidence="10" type="ORF">ABL78_7167</name>
</gene>
<dbReference type="VEuPathDB" id="TriTrypDB:Lsey_0325_0030"/>
<protein>
    <recommendedName>
        <fullName evidence="9">GOLD domain-containing protein</fullName>
    </recommendedName>
</protein>
<reference evidence="10 11" key="1">
    <citation type="journal article" date="2015" name="PLoS Pathog.">
        <title>Leptomonas seymouri: Adaptations to the Dixenous Life Cycle Analyzed by Genome Sequencing, Transcriptome Profiling and Co-infection with Leishmania donovani.</title>
        <authorList>
            <person name="Kraeva N."/>
            <person name="Butenko A."/>
            <person name="Hlavacova J."/>
            <person name="Kostygov A."/>
            <person name="Myskova J."/>
            <person name="Grybchuk D."/>
            <person name="Lestinova T."/>
            <person name="Votypka J."/>
            <person name="Volf P."/>
            <person name="Opperdoes F."/>
            <person name="Flegontov P."/>
            <person name="Lukes J."/>
            <person name="Yurchenko V."/>
        </authorList>
    </citation>
    <scope>NUCLEOTIDE SEQUENCE [LARGE SCALE GENOMIC DNA]</scope>
    <source>
        <strain evidence="10 11">ATCC 30220</strain>
    </source>
</reference>
<dbReference type="GO" id="GO:0016020">
    <property type="term" value="C:membrane"/>
    <property type="evidence" value="ECO:0007669"/>
    <property type="project" value="UniProtKB-SubCell"/>
</dbReference>
<dbReference type="PANTHER" id="PTHR22811">
    <property type="entry name" value="TRANSMEMBRANE EMP24 DOMAIN-CONTAINING PROTEIN"/>
    <property type="match status" value="1"/>
</dbReference>
<dbReference type="InterPro" id="IPR015720">
    <property type="entry name" value="Emp24-like"/>
</dbReference>
<dbReference type="Pfam" id="PF01105">
    <property type="entry name" value="EMP24_GP25L"/>
    <property type="match status" value="1"/>
</dbReference>
<feature type="domain" description="GOLD" evidence="9">
    <location>
        <begin position="35"/>
        <end position="209"/>
    </location>
</feature>
<evidence type="ECO:0000256" key="3">
    <source>
        <dbReference type="ARBA" id="ARBA00022692"/>
    </source>
</evidence>
<dbReference type="OMA" id="ELYFQFA"/>
<dbReference type="EMBL" id="LJSK01000325">
    <property type="protein sequence ID" value="KPI83785.1"/>
    <property type="molecule type" value="Genomic_DNA"/>
</dbReference>
<evidence type="ECO:0000256" key="7">
    <source>
        <dbReference type="SAM" id="Phobius"/>
    </source>
</evidence>
<dbReference type="OrthoDB" id="1929172at2759"/>
<evidence type="ECO:0000256" key="2">
    <source>
        <dbReference type="ARBA" id="ARBA00007104"/>
    </source>
</evidence>
<dbReference type="AlphaFoldDB" id="A0A0N1I2E2"/>
<evidence type="ECO:0000256" key="4">
    <source>
        <dbReference type="ARBA" id="ARBA00022729"/>
    </source>
</evidence>
<dbReference type="InterPro" id="IPR009038">
    <property type="entry name" value="GOLD_dom"/>
</dbReference>
<keyword evidence="4 8" id="KW-0732">Signal</keyword>
<accession>A0A0N1I2E2</accession>
<keyword evidence="3 7" id="KW-0812">Transmembrane</keyword>
<evidence type="ECO:0000313" key="11">
    <source>
        <dbReference type="Proteomes" id="UP000038009"/>
    </source>
</evidence>
<comment type="subcellular location">
    <subcellularLocation>
        <location evidence="1">Membrane</location>
        <topology evidence="1">Single-pass type I membrane protein</topology>
    </subcellularLocation>
</comment>
<comment type="similarity">
    <text evidence="2">Belongs to the EMP24/GP25L family.</text>
</comment>
<keyword evidence="6 7" id="KW-0472">Membrane</keyword>
<feature type="signal peptide" evidence="8">
    <location>
        <begin position="1"/>
        <end position="35"/>
    </location>
</feature>
<comment type="caution">
    <text evidence="10">The sequence shown here is derived from an EMBL/GenBank/DDBJ whole genome shotgun (WGS) entry which is preliminary data.</text>
</comment>
<feature type="chain" id="PRO_5005873658" description="GOLD domain-containing protein" evidence="8">
    <location>
        <begin position="36"/>
        <end position="214"/>
    </location>
</feature>